<dbReference type="AlphaFoldDB" id="A0A6L9W6E0"/>
<proteinExistence type="predicted"/>
<dbReference type="Proteomes" id="UP000479241">
    <property type="component" value="Unassembled WGS sequence"/>
</dbReference>
<reference evidence="1 2" key="1">
    <citation type="submission" date="2019-12" db="EMBL/GenBank/DDBJ databases">
        <title>the WGS of Blastococcus saxobsidens 67B17.</title>
        <authorList>
            <person name="Jiang Z."/>
        </authorList>
    </citation>
    <scope>NUCLEOTIDE SEQUENCE [LARGE SCALE GENOMIC DNA]</scope>
    <source>
        <strain evidence="1 2">67B17</strain>
    </source>
</reference>
<comment type="caution">
    <text evidence="1">The sequence shown here is derived from an EMBL/GenBank/DDBJ whole genome shotgun (WGS) entry which is preliminary data.</text>
</comment>
<dbReference type="Gene3D" id="2.130.10.10">
    <property type="entry name" value="YVTN repeat-like/Quinoprotein amine dehydrogenase"/>
    <property type="match status" value="1"/>
</dbReference>
<evidence type="ECO:0000313" key="1">
    <source>
        <dbReference type="EMBL" id="NEK87369.1"/>
    </source>
</evidence>
<accession>A0A6L9W6E0</accession>
<dbReference type="EMBL" id="JAAGWG010000031">
    <property type="protein sequence ID" value="NEK87369.1"/>
    <property type="molecule type" value="Genomic_DNA"/>
</dbReference>
<gene>
    <name evidence="1" type="ORF">GCU60_16645</name>
</gene>
<dbReference type="InterPro" id="IPR054817">
    <property type="entry name" value="Glycosyl_F510_1955-like"/>
</dbReference>
<name>A0A6L9W6E0_9ACTN</name>
<dbReference type="SUPFAM" id="SSF110296">
    <property type="entry name" value="Oligoxyloglucan reducing end-specific cellobiohydrolase"/>
    <property type="match status" value="1"/>
</dbReference>
<dbReference type="NCBIfam" id="NF045728">
    <property type="entry name" value="glycosyl_F510_1955"/>
    <property type="match status" value="1"/>
</dbReference>
<dbReference type="InterPro" id="IPR015943">
    <property type="entry name" value="WD40/YVTN_repeat-like_dom_sf"/>
</dbReference>
<evidence type="ECO:0000313" key="2">
    <source>
        <dbReference type="Proteomes" id="UP000479241"/>
    </source>
</evidence>
<organism evidence="1 2">
    <name type="scientific">Blastococcus saxobsidens</name>
    <dbReference type="NCBI Taxonomy" id="138336"/>
    <lineage>
        <taxon>Bacteria</taxon>
        <taxon>Bacillati</taxon>
        <taxon>Actinomycetota</taxon>
        <taxon>Actinomycetes</taxon>
        <taxon>Geodermatophilales</taxon>
        <taxon>Geodermatophilaceae</taxon>
        <taxon>Blastococcus</taxon>
    </lineage>
</organism>
<protein>
    <submittedName>
        <fullName evidence="1">Exo-alpha-sialidase</fullName>
    </submittedName>
</protein>
<sequence length="230" mass="23165">MLLATHEGLITIGDDGRPAAVGPVIDLMGFTVAGPHHYLASGHPGLRTDLPNPVGLIESTDGGKSWTPLSRAGESDFHALTALPGGGALGYDGSLRRTADGSGWEPLETPAEPHTLSAALDGPVLATTGAGLLRSTDAGTTWAPVDGAPLLQVVTWSGDGTAAVGITPDGSVWTSTDAAVSWVQRGQLDAAPEAVAATTADGDLRILVVTDDGLLESTDGGASFTTLLPT</sequence>